<dbReference type="VEuPathDB" id="FungiDB:SPRG_08464"/>
<dbReference type="AlphaFoldDB" id="A0A067C6G5"/>
<organism evidence="1 2">
    <name type="scientific">Saprolegnia parasitica (strain CBS 223.65)</name>
    <dbReference type="NCBI Taxonomy" id="695850"/>
    <lineage>
        <taxon>Eukaryota</taxon>
        <taxon>Sar</taxon>
        <taxon>Stramenopiles</taxon>
        <taxon>Oomycota</taxon>
        <taxon>Saprolegniomycetes</taxon>
        <taxon>Saprolegniales</taxon>
        <taxon>Saprolegniaceae</taxon>
        <taxon>Saprolegnia</taxon>
    </lineage>
</organism>
<gene>
    <name evidence="1" type="ORF">SPRG_08464</name>
</gene>
<dbReference type="EMBL" id="KK583226">
    <property type="protein sequence ID" value="KDO26103.1"/>
    <property type="molecule type" value="Genomic_DNA"/>
</dbReference>
<dbReference type="GeneID" id="24130683"/>
<accession>A0A067C6G5</accession>
<proteinExistence type="predicted"/>
<dbReference type="OMA" id="RWHRAHA"/>
<reference evidence="1 2" key="1">
    <citation type="journal article" date="2013" name="PLoS Genet.">
        <title>Distinctive expansion of potential virulence genes in the genome of the oomycete fish pathogen Saprolegnia parasitica.</title>
        <authorList>
            <person name="Jiang R.H."/>
            <person name="de Bruijn I."/>
            <person name="Haas B.J."/>
            <person name="Belmonte R."/>
            <person name="Lobach L."/>
            <person name="Christie J."/>
            <person name="van den Ackerveken G."/>
            <person name="Bottin A."/>
            <person name="Bulone V."/>
            <person name="Diaz-Moreno S.M."/>
            <person name="Dumas B."/>
            <person name="Fan L."/>
            <person name="Gaulin E."/>
            <person name="Govers F."/>
            <person name="Grenville-Briggs L.J."/>
            <person name="Horner N.R."/>
            <person name="Levin J.Z."/>
            <person name="Mammella M."/>
            <person name="Meijer H.J."/>
            <person name="Morris P."/>
            <person name="Nusbaum C."/>
            <person name="Oome S."/>
            <person name="Phillips A.J."/>
            <person name="van Rooyen D."/>
            <person name="Rzeszutek E."/>
            <person name="Saraiva M."/>
            <person name="Secombes C.J."/>
            <person name="Seidl M.F."/>
            <person name="Snel B."/>
            <person name="Stassen J.H."/>
            <person name="Sykes S."/>
            <person name="Tripathy S."/>
            <person name="van den Berg H."/>
            <person name="Vega-Arreguin J.C."/>
            <person name="Wawra S."/>
            <person name="Young S.K."/>
            <person name="Zeng Q."/>
            <person name="Dieguez-Uribeondo J."/>
            <person name="Russ C."/>
            <person name="Tyler B.M."/>
            <person name="van West P."/>
        </authorList>
    </citation>
    <scope>NUCLEOTIDE SEQUENCE [LARGE SCALE GENOMIC DNA]</scope>
    <source>
        <strain evidence="1 2">CBS 223.65</strain>
    </source>
</reference>
<dbReference type="OrthoDB" id="71166at2759"/>
<dbReference type="KEGG" id="spar:SPRG_08464"/>
<protein>
    <submittedName>
        <fullName evidence="1">Uncharacterized protein</fullName>
    </submittedName>
</protein>
<dbReference type="RefSeq" id="XP_012203099.1">
    <property type="nucleotide sequence ID" value="XM_012347709.1"/>
</dbReference>
<dbReference type="Proteomes" id="UP000030745">
    <property type="component" value="Unassembled WGS sequence"/>
</dbReference>
<sequence length="215" mass="24028">MGRFATCAECSCVYALRPCIDLAFPVQQRQWKCLPCTLAPAYTTAYAIFSSEDRPIADVATQFELDRAKLLSLVRWHRAHAQSASTLSTRACAVGAAMASKAPLYTKEMLQAAVRYAAEHGVGCRQAARAIERAHQLPLNSIPHGTVHQHMKSPSLRYRNPGARRKLSRFEEELVAQHLIQKQETRRLTKHEAAEEMVTLLCRRGRANPFEASPS</sequence>
<keyword evidence="2" id="KW-1185">Reference proteome</keyword>
<evidence type="ECO:0000313" key="1">
    <source>
        <dbReference type="EMBL" id="KDO26103.1"/>
    </source>
</evidence>
<evidence type="ECO:0000313" key="2">
    <source>
        <dbReference type="Proteomes" id="UP000030745"/>
    </source>
</evidence>
<name>A0A067C6G5_SAPPC</name>